<accession>A0ACA9KB37</accession>
<evidence type="ECO:0000313" key="2">
    <source>
        <dbReference type="Proteomes" id="UP000789860"/>
    </source>
</evidence>
<evidence type="ECO:0000313" key="1">
    <source>
        <dbReference type="EMBL" id="CAG8462048.1"/>
    </source>
</evidence>
<organism evidence="1 2">
    <name type="scientific">Scutellospora calospora</name>
    <dbReference type="NCBI Taxonomy" id="85575"/>
    <lineage>
        <taxon>Eukaryota</taxon>
        <taxon>Fungi</taxon>
        <taxon>Fungi incertae sedis</taxon>
        <taxon>Mucoromycota</taxon>
        <taxon>Glomeromycotina</taxon>
        <taxon>Glomeromycetes</taxon>
        <taxon>Diversisporales</taxon>
        <taxon>Gigasporaceae</taxon>
        <taxon>Scutellospora</taxon>
    </lineage>
</organism>
<protein>
    <submittedName>
        <fullName evidence="1">8843_t:CDS:1</fullName>
    </submittedName>
</protein>
<proteinExistence type="predicted"/>
<keyword evidence="2" id="KW-1185">Reference proteome</keyword>
<gene>
    <name evidence="1" type="ORF">SCALOS_LOCUS1659</name>
</gene>
<reference evidence="1" key="1">
    <citation type="submission" date="2021-06" db="EMBL/GenBank/DDBJ databases">
        <authorList>
            <person name="Kallberg Y."/>
            <person name="Tangrot J."/>
            <person name="Rosling A."/>
        </authorList>
    </citation>
    <scope>NUCLEOTIDE SEQUENCE</scope>
    <source>
        <strain evidence="1">AU212A</strain>
    </source>
</reference>
<dbReference type="EMBL" id="CAJVPM010001206">
    <property type="protein sequence ID" value="CAG8462048.1"/>
    <property type="molecule type" value="Genomic_DNA"/>
</dbReference>
<dbReference type="Proteomes" id="UP000789860">
    <property type="component" value="Unassembled WGS sequence"/>
</dbReference>
<sequence>MCSPFGNYSALCKFLDINKSRLSYFTLEHKGYNSLTLNYLILEVAYSYNAKNFKYSEVARVLELKENYAYSENMTNKQEEINNNKKKQNQDLLNFENQYQNKKSFEKKKQKKIIKINQNKKSDQFEDNLFVTNINTDKTQIEIENINSESNKS</sequence>
<comment type="caution">
    <text evidence="1">The sequence shown here is derived from an EMBL/GenBank/DDBJ whole genome shotgun (WGS) entry which is preliminary data.</text>
</comment>
<name>A0ACA9KB37_9GLOM</name>